<comment type="caution">
    <text evidence="2">The sequence shown here is derived from an EMBL/GenBank/DDBJ whole genome shotgun (WGS) entry which is preliminary data.</text>
</comment>
<keyword evidence="3" id="KW-1185">Reference proteome</keyword>
<dbReference type="EMBL" id="JAAAPO010000001">
    <property type="protein sequence ID" value="NBC35553.1"/>
    <property type="molecule type" value="Genomic_DNA"/>
</dbReference>
<protein>
    <submittedName>
        <fullName evidence="2">Uncharacterized protein</fullName>
    </submittedName>
</protein>
<reference evidence="3" key="1">
    <citation type="submission" date="2020-01" db="EMBL/GenBank/DDBJ databases">
        <title>Sphingomonas sp. strain CSW-10.</title>
        <authorList>
            <person name="Chen W.-M."/>
        </authorList>
    </citation>
    <scope>NUCLEOTIDE SEQUENCE [LARGE SCALE GENOMIC DNA]</scope>
    <source>
        <strain evidence="3">FSY-8</strain>
    </source>
</reference>
<dbReference type="RefSeq" id="WP_161716814.1">
    <property type="nucleotide sequence ID" value="NZ_JAAAPO010000001.1"/>
</dbReference>
<evidence type="ECO:0000313" key="3">
    <source>
        <dbReference type="Proteomes" id="UP000753724"/>
    </source>
</evidence>
<dbReference type="Proteomes" id="UP000753724">
    <property type="component" value="Unassembled WGS sequence"/>
</dbReference>
<evidence type="ECO:0000256" key="1">
    <source>
        <dbReference type="SAM" id="MobiDB-lite"/>
    </source>
</evidence>
<organism evidence="2 3">
    <name type="scientific">Novosphingobium ovatum</name>
    <dbReference type="NCBI Taxonomy" id="1908523"/>
    <lineage>
        <taxon>Bacteria</taxon>
        <taxon>Pseudomonadati</taxon>
        <taxon>Pseudomonadota</taxon>
        <taxon>Alphaproteobacteria</taxon>
        <taxon>Sphingomonadales</taxon>
        <taxon>Sphingomonadaceae</taxon>
        <taxon>Novosphingobium</taxon>
    </lineage>
</organism>
<proteinExistence type="predicted"/>
<evidence type="ECO:0000313" key="2">
    <source>
        <dbReference type="EMBL" id="NBC35553.1"/>
    </source>
</evidence>
<accession>A0ABW9XAK0</accession>
<name>A0ABW9XAK0_9SPHN</name>
<gene>
    <name evidence="2" type="ORF">GTZ99_03170</name>
</gene>
<feature type="region of interest" description="Disordered" evidence="1">
    <location>
        <begin position="67"/>
        <end position="91"/>
    </location>
</feature>
<sequence length="91" mass="9941">MTDTPTPLCVNCRHHWLRVSSGQAICTRPYRTAVCRVFGSRNIPLNALAEHERSAFTGLTSTRLKCGPQGRFFDPAPPATPPHQGSGGQRP</sequence>